<proteinExistence type="predicted"/>
<dbReference type="AlphaFoldDB" id="A0A1V9FGW3"/>
<dbReference type="Gene3D" id="3.90.226.10">
    <property type="entry name" value="2-enoyl-CoA Hydratase, Chain A, domain 1"/>
    <property type="match status" value="1"/>
</dbReference>
<organism evidence="2 3">
    <name type="scientific">Niastella populi</name>
    <dbReference type="NCBI Taxonomy" id="550983"/>
    <lineage>
        <taxon>Bacteria</taxon>
        <taxon>Pseudomonadati</taxon>
        <taxon>Bacteroidota</taxon>
        <taxon>Chitinophagia</taxon>
        <taxon>Chitinophagales</taxon>
        <taxon>Chitinophagaceae</taxon>
        <taxon>Niastella</taxon>
    </lineage>
</organism>
<comment type="caution">
    <text evidence="2">The sequence shown here is derived from an EMBL/GenBank/DDBJ whole genome shotgun (WGS) entry which is preliminary data.</text>
</comment>
<gene>
    <name evidence="2" type="ORF">A4R26_24380</name>
</gene>
<keyword evidence="3" id="KW-1185">Reference proteome</keyword>
<dbReference type="GO" id="GO:0006508">
    <property type="term" value="P:proteolysis"/>
    <property type="evidence" value="ECO:0007669"/>
    <property type="project" value="InterPro"/>
</dbReference>
<dbReference type="InterPro" id="IPR036034">
    <property type="entry name" value="PDZ_sf"/>
</dbReference>
<evidence type="ECO:0000313" key="2">
    <source>
        <dbReference type="EMBL" id="OQP57511.1"/>
    </source>
</evidence>
<dbReference type="GO" id="GO:0007165">
    <property type="term" value="P:signal transduction"/>
    <property type="evidence" value="ECO:0007669"/>
    <property type="project" value="TreeGrafter"/>
</dbReference>
<dbReference type="EMBL" id="LWBP01000192">
    <property type="protein sequence ID" value="OQP57511.1"/>
    <property type="molecule type" value="Genomic_DNA"/>
</dbReference>
<evidence type="ECO:0000313" key="3">
    <source>
        <dbReference type="Proteomes" id="UP000192276"/>
    </source>
</evidence>
<dbReference type="InterPro" id="IPR005151">
    <property type="entry name" value="Tail-specific_protease"/>
</dbReference>
<accession>A0A1V9FGW3</accession>
<dbReference type="Pfam" id="PF03572">
    <property type="entry name" value="Peptidase_S41"/>
    <property type="match status" value="1"/>
</dbReference>
<dbReference type="PROSITE" id="PS51257">
    <property type="entry name" value="PROKAR_LIPOPROTEIN"/>
    <property type="match status" value="1"/>
</dbReference>
<dbReference type="PANTHER" id="PTHR32060">
    <property type="entry name" value="TAIL-SPECIFIC PROTEASE"/>
    <property type="match status" value="1"/>
</dbReference>
<sequence>MKTIVAGAVIFIGLSVVSCRKNHDVISREVKNDTAANYARDIYLWYNNIPGSFDAHEFSDPNGVMQGIRAFSEEPGFNTPVDRWSFAMLKSEWDKLSSGIGGDFGMNVFFFTNSDLRVSYVEPESPAGKAGIKRSWHIKQINGNGNINSGNAAGIIQAVYQSTTGTFLFGRPNAADTTIALKAASYKEHPLLFDTVYNTGSTKTGYFVFNSFLGDTSEIRDGFIRIFEKFSNEHVQDVVVDLRYNGGGYVSVQNLLANYLVPSAGNQQVMLTEEFNARYKSFNVTENFNKKGNLDLNRLFFIVSQSTASASELLINSLMPYMDVHLVGPTRTHGKPVGFYPIPVFDWYIFPVSFRTINRNGEGNYFNGLDLSHQVADGLDKDWGDAGEQCLSSVLNFINNGSFARMAVSPQQRLSLTEEVLSLNARMGQPKFRGMIR</sequence>
<dbReference type="InterPro" id="IPR029045">
    <property type="entry name" value="ClpP/crotonase-like_dom_sf"/>
</dbReference>
<dbReference type="OrthoDB" id="7168509at2"/>
<feature type="domain" description="Tail specific protease" evidence="1">
    <location>
        <begin position="203"/>
        <end position="337"/>
    </location>
</feature>
<dbReference type="Gene3D" id="3.30.750.170">
    <property type="match status" value="1"/>
</dbReference>
<dbReference type="CDD" id="cd07561">
    <property type="entry name" value="Peptidase_S41_CPP_like"/>
    <property type="match status" value="1"/>
</dbReference>
<dbReference type="RefSeq" id="WP_081167446.1">
    <property type="nucleotide sequence ID" value="NZ_LWBP01000192.1"/>
</dbReference>
<evidence type="ECO:0000259" key="1">
    <source>
        <dbReference type="Pfam" id="PF03572"/>
    </source>
</evidence>
<dbReference type="GO" id="GO:0030288">
    <property type="term" value="C:outer membrane-bounded periplasmic space"/>
    <property type="evidence" value="ECO:0007669"/>
    <property type="project" value="TreeGrafter"/>
</dbReference>
<dbReference type="GO" id="GO:0008236">
    <property type="term" value="F:serine-type peptidase activity"/>
    <property type="evidence" value="ECO:0007669"/>
    <property type="project" value="InterPro"/>
</dbReference>
<dbReference type="GO" id="GO:0004175">
    <property type="term" value="F:endopeptidase activity"/>
    <property type="evidence" value="ECO:0007669"/>
    <property type="project" value="TreeGrafter"/>
</dbReference>
<protein>
    <recommendedName>
        <fullName evidence="1">Tail specific protease domain-containing protein</fullName>
    </recommendedName>
</protein>
<dbReference type="STRING" id="550983.A4R26_24380"/>
<dbReference type="SUPFAM" id="SSF50156">
    <property type="entry name" value="PDZ domain-like"/>
    <property type="match status" value="1"/>
</dbReference>
<dbReference type="Gene3D" id="2.30.42.10">
    <property type="match status" value="1"/>
</dbReference>
<name>A0A1V9FGW3_9BACT</name>
<dbReference type="PANTHER" id="PTHR32060:SF30">
    <property type="entry name" value="CARBOXY-TERMINAL PROCESSING PROTEASE CTPA"/>
    <property type="match status" value="1"/>
</dbReference>
<dbReference type="SUPFAM" id="SSF52096">
    <property type="entry name" value="ClpP/crotonase"/>
    <property type="match status" value="1"/>
</dbReference>
<reference evidence="3" key="1">
    <citation type="submission" date="2016-04" db="EMBL/GenBank/DDBJ databases">
        <authorList>
            <person name="Chen L."/>
            <person name="Zhuang W."/>
            <person name="Wang G."/>
        </authorList>
    </citation>
    <scope>NUCLEOTIDE SEQUENCE [LARGE SCALE GENOMIC DNA]</scope>
    <source>
        <strain evidence="3">208</strain>
    </source>
</reference>
<dbReference type="Proteomes" id="UP000192276">
    <property type="component" value="Unassembled WGS sequence"/>
</dbReference>